<accession>K0KH66</accession>
<name>K0KH66_WICCF</name>
<evidence type="ECO:0000256" key="1">
    <source>
        <dbReference type="SAM" id="MobiDB-lite"/>
    </source>
</evidence>
<protein>
    <submittedName>
        <fullName evidence="2">Uncharacterized protein</fullName>
    </submittedName>
</protein>
<dbReference type="FunCoup" id="K0KH66">
    <property type="interactions" value="173"/>
</dbReference>
<keyword evidence="3" id="KW-1185">Reference proteome</keyword>
<dbReference type="HOGENOM" id="CLU_681711_0_0_1"/>
<dbReference type="EMBL" id="CAIF01000003">
    <property type="protein sequence ID" value="CCH40714.1"/>
    <property type="molecule type" value="Genomic_DNA"/>
</dbReference>
<feature type="region of interest" description="Disordered" evidence="1">
    <location>
        <begin position="1"/>
        <end position="39"/>
    </location>
</feature>
<sequence>MTSPIEHPPQEKPLKKRPRPANLDLKDSTHSDSKSSNMSQYAMQCLSPGLPPLDPQMQSTILISKTIEQQQRQLIAARQTPTGLTAPLESLSIPSSTKRLKRNAPPPLNLQQQHLIARPTIMSAPSHHYHQFQQYLTPKTASKPGFQNIRTKNRLQQPGTAPLRYPSTATTSSFTPMTPYGIRKATASSTIQQQVPPSATAIPPYQYQYSGARTGIPKSAIYSSHQPRSAIPKTAGGNSTARYRGFRMKREEGVVDVFHKGERMAPLAAQPLSAQREFFDHGEINIRPSSAIPKDQQNEEQGIKKIPKKSIGGNLKIEEKIQEESESDVENNAIEPEAEEAQGILGKDPIDGELRILNNVFRFRFERNGKDLNDDKQRFLNHCETAWDEFIKLGN</sequence>
<dbReference type="InParanoid" id="K0KH66"/>
<dbReference type="Proteomes" id="UP000009328">
    <property type="component" value="Unassembled WGS sequence"/>
</dbReference>
<dbReference type="eggNOG" id="ENOG502SENR">
    <property type="taxonomic scope" value="Eukaryota"/>
</dbReference>
<feature type="region of interest" description="Disordered" evidence="1">
    <location>
        <begin position="157"/>
        <end position="177"/>
    </location>
</feature>
<feature type="compositionally biased region" description="Polar residues" evidence="1">
    <location>
        <begin position="167"/>
        <end position="176"/>
    </location>
</feature>
<evidence type="ECO:0000313" key="2">
    <source>
        <dbReference type="EMBL" id="CCH40714.1"/>
    </source>
</evidence>
<proteinExistence type="predicted"/>
<gene>
    <name evidence="2" type="ORF">BN7_248</name>
</gene>
<dbReference type="STRING" id="1206466.K0KH66"/>
<reference evidence="2 3" key="1">
    <citation type="journal article" date="2012" name="Eukaryot. Cell">
        <title>Draft genome sequence of Wickerhamomyces ciferrii NRRL Y-1031 F-60-10.</title>
        <authorList>
            <person name="Schneider J."/>
            <person name="Andrea H."/>
            <person name="Blom J."/>
            <person name="Jaenicke S."/>
            <person name="Ruckert C."/>
            <person name="Schorsch C."/>
            <person name="Szczepanowski R."/>
            <person name="Farwick M."/>
            <person name="Goesmann A."/>
            <person name="Puhler A."/>
            <person name="Schaffer S."/>
            <person name="Tauch A."/>
            <person name="Kohler T."/>
            <person name="Brinkrolf K."/>
        </authorList>
    </citation>
    <scope>NUCLEOTIDE SEQUENCE [LARGE SCALE GENOMIC DNA]</scope>
    <source>
        <strain evidence="3">ATCC 14091 / BCRC 22168 / CBS 111 / JCM 3599 / NBRC 0793 / NRRL Y-1031 F-60-10</strain>
    </source>
</reference>
<evidence type="ECO:0000313" key="3">
    <source>
        <dbReference type="Proteomes" id="UP000009328"/>
    </source>
</evidence>
<feature type="compositionally biased region" description="Basic and acidic residues" evidence="1">
    <location>
        <begin position="24"/>
        <end position="33"/>
    </location>
</feature>
<organism evidence="2 3">
    <name type="scientific">Wickerhamomyces ciferrii (strain ATCC 14091 / BCRC 22168 / CBS 111 / JCM 3599 / NBRC 0793 / NRRL Y-1031 F-60-10)</name>
    <name type="common">Yeast</name>
    <name type="synonym">Pichia ciferrii</name>
    <dbReference type="NCBI Taxonomy" id="1206466"/>
    <lineage>
        <taxon>Eukaryota</taxon>
        <taxon>Fungi</taxon>
        <taxon>Dikarya</taxon>
        <taxon>Ascomycota</taxon>
        <taxon>Saccharomycotina</taxon>
        <taxon>Saccharomycetes</taxon>
        <taxon>Phaffomycetales</taxon>
        <taxon>Wickerhamomycetaceae</taxon>
        <taxon>Wickerhamomyces</taxon>
    </lineage>
</organism>
<dbReference type="AlphaFoldDB" id="K0KH66"/>
<comment type="caution">
    <text evidence="2">The sequence shown here is derived from an EMBL/GenBank/DDBJ whole genome shotgun (WGS) entry which is preliminary data.</text>
</comment>